<dbReference type="Gene3D" id="3.40.1410.10">
    <property type="entry name" value="Chorismate lyase-like"/>
    <property type="match status" value="1"/>
</dbReference>
<dbReference type="RefSeq" id="WP_186969385.1">
    <property type="nucleotide sequence ID" value="NZ_JACOPK010000003.1"/>
</dbReference>
<dbReference type="SMART" id="SM00866">
    <property type="entry name" value="UTRA"/>
    <property type="match status" value="1"/>
</dbReference>
<keyword evidence="3" id="KW-0804">Transcription</keyword>
<evidence type="ECO:0000313" key="5">
    <source>
        <dbReference type="EMBL" id="MBC5695086.1"/>
    </source>
</evidence>
<dbReference type="CDD" id="cd07377">
    <property type="entry name" value="WHTH_GntR"/>
    <property type="match status" value="1"/>
</dbReference>
<keyword evidence="2" id="KW-0238">DNA-binding</keyword>
<dbReference type="InterPro" id="IPR000524">
    <property type="entry name" value="Tscrpt_reg_HTH_GntR"/>
</dbReference>
<proteinExistence type="predicted"/>
<evidence type="ECO:0000256" key="1">
    <source>
        <dbReference type="ARBA" id="ARBA00023015"/>
    </source>
</evidence>
<dbReference type="InterPro" id="IPR050679">
    <property type="entry name" value="Bact_HTH_transcr_reg"/>
</dbReference>
<dbReference type="InterPro" id="IPR028978">
    <property type="entry name" value="Chorismate_lyase_/UTRA_dom_sf"/>
</dbReference>
<protein>
    <submittedName>
        <fullName evidence="5">GntR family transcriptional regulator</fullName>
    </submittedName>
</protein>
<sequence>MRGKSSALRAKEEFLALYHDGAFEAGTKIPSESSMAEMLGVSRETWRKALGLLRGEGVLYSRHGSGTYLQEPSHRITNDLSQLKSMSKMIAEAGLREQGSCMTCTVGTAPEEVCRFFEAPETAEFAIIQHIRRTEKDVIAVSLGYLPEKYAEKMHGAIPQSLFAFLEESEGIYISRASTELFIPAENDPLCEMLRLREGQSAFGFRQCHYDSRGNPTLYSVDYLRSDLFHFTIMRIRP</sequence>
<dbReference type="Gene3D" id="1.10.10.10">
    <property type="entry name" value="Winged helix-like DNA-binding domain superfamily/Winged helix DNA-binding domain"/>
    <property type="match status" value="1"/>
</dbReference>
<keyword evidence="1" id="KW-0805">Transcription regulation</keyword>
<reference evidence="5 6" key="1">
    <citation type="submission" date="2020-08" db="EMBL/GenBank/DDBJ databases">
        <title>Genome public.</title>
        <authorList>
            <person name="Liu C."/>
            <person name="Sun Q."/>
        </authorList>
    </citation>
    <scope>NUCLEOTIDE SEQUENCE [LARGE SCALE GENOMIC DNA]</scope>
    <source>
        <strain evidence="5 6">M2</strain>
    </source>
</reference>
<dbReference type="Proteomes" id="UP000641741">
    <property type="component" value="Unassembled WGS sequence"/>
</dbReference>
<evidence type="ECO:0000256" key="3">
    <source>
        <dbReference type="ARBA" id="ARBA00023163"/>
    </source>
</evidence>
<dbReference type="InterPro" id="IPR036390">
    <property type="entry name" value="WH_DNA-bd_sf"/>
</dbReference>
<organism evidence="5 6">
    <name type="scientific">Agathobaculum hominis</name>
    <dbReference type="NCBI Taxonomy" id="2763014"/>
    <lineage>
        <taxon>Bacteria</taxon>
        <taxon>Bacillati</taxon>
        <taxon>Bacillota</taxon>
        <taxon>Clostridia</taxon>
        <taxon>Eubacteriales</taxon>
        <taxon>Butyricicoccaceae</taxon>
        <taxon>Agathobaculum</taxon>
    </lineage>
</organism>
<dbReference type="Pfam" id="PF07702">
    <property type="entry name" value="UTRA"/>
    <property type="match status" value="1"/>
</dbReference>
<dbReference type="PANTHER" id="PTHR44846:SF17">
    <property type="entry name" value="GNTR-FAMILY TRANSCRIPTIONAL REGULATOR"/>
    <property type="match status" value="1"/>
</dbReference>
<keyword evidence="6" id="KW-1185">Reference proteome</keyword>
<dbReference type="PRINTS" id="PR00035">
    <property type="entry name" value="HTHGNTR"/>
</dbReference>
<evidence type="ECO:0000313" key="6">
    <source>
        <dbReference type="Proteomes" id="UP000641741"/>
    </source>
</evidence>
<comment type="caution">
    <text evidence="5">The sequence shown here is derived from an EMBL/GenBank/DDBJ whole genome shotgun (WGS) entry which is preliminary data.</text>
</comment>
<dbReference type="InterPro" id="IPR011663">
    <property type="entry name" value="UTRA"/>
</dbReference>
<name>A0ABR7GLD4_9FIRM</name>
<feature type="domain" description="HTH gntR-type" evidence="4">
    <location>
        <begin position="4"/>
        <end position="72"/>
    </location>
</feature>
<dbReference type="SUPFAM" id="SSF64288">
    <property type="entry name" value="Chorismate lyase-like"/>
    <property type="match status" value="1"/>
</dbReference>
<evidence type="ECO:0000259" key="4">
    <source>
        <dbReference type="PROSITE" id="PS50949"/>
    </source>
</evidence>
<dbReference type="SMART" id="SM00345">
    <property type="entry name" value="HTH_GNTR"/>
    <property type="match status" value="1"/>
</dbReference>
<accession>A0ABR7GLD4</accession>
<dbReference type="InterPro" id="IPR036388">
    <property type="entry name" value="WH-like_DNA-bd_sf"/>
</dbReference>
<evidence type="ECO:0000256" key="2">
    <source>
        <dbReference type="ARBA" id="ARBA00023125"/>
    </source>
</evidence>
<dbReference type="SUPFAM" id="SSF46785">
    <property type="entry name" value="Winged helix' DNA-binding domain"/>
    <property type="match status" value="1"/>
</dbReference>
<dbReference type="Pfam" id="PF00392">
    <property type="entry name" value="GntR"/>
    <property type="match status" value="1"/>
</dbReference>
<gene>
    <name evidence="5" type="ORF">H8S02_03885</name>
</gene>
<dbReference type="PROSITE" id="PS50949">
    <property type="entry name" value="HTH_GNTR"/>
    <property type="match status" value="1"/>
</dbReference>
<dbReference type="EMBL" id="JACOPK010000003">
    <property type="protein sequence ID" value="MBC5695086.1"/>
    <property type="molecule type" value="Genomic_DNA"/>
</dbReference>
<dbReference type="PANTHER" id="PTHR44846">
    <property type="entry name" value="MANNOSYL-D-GLYCERATE TRANSPORT/METABOLISM SYSTEM REPRESSOR MNGR-RELATED"/>
    <property type="match status" value="1"/>
</dbReference>